<dbReference type="InterPro" id="IPR001747">
    <property type="entry name" value="Vitellogenin_N"/>
</dbReference>
<dbReference type="PROSITE" id="PS51318">
    <property type="entry name" value="TAT"/>
    <property type="match status" value="1"/>
</dbReference>
<feature type="domain" description="Vitellogenin" evidence="2">
    <location>
        <begin position="64"/>
        <end position="608"/>
    </location>
</feature>
<keyword evidence="4" id="KW-1185">Reference proteome</keyword>
<proteinExistence type="predicted"/>
<dbReference type="Gene3D" id="1.25.10.20">
    <property type="entry name" value="Vitellinogen, superhelical"/>
    <property type="match status" value="1"/>
</dbReference>
<reference evidence="3 4" key="1">
    <citation type="submission" date="2022-11" db="EMBL/GenBank/DDBJ databases">
        <title>Minimal conservation of predation-associated metabolite biosynthetic gene clusters underscores biosynthetic potential of Myxococcota including descriptions for ten novel species: Archangium lansinium sp. nov., Myxococcus landrumus sp. nov., Nannocystis bai.</title>
        <authorList>
            <person name="Ahearne A."/>
            <person name="Stevens C."/>
            <person name="Dowd S."/>
        </authorList>
    </citation>
    <scope>NUCLEOTIDE SEQUENCE [LARGE SCALE GENOMIC DNA]</scope>
    <source>
        <strain evidence="3 4">NCWAL01</strain>
    </source>
</reference>
<organism evidence="3 4">
    <name type="scientific">Stigmatella ashevillensis</name>
    <dbReference type="NCBI Taxonomy" id="2995309"/>
    <lineage>
        <taxon>Bacteria</taxon>
        <taxon>Pseudomonadati</taxon>
        <taxon>Myxococcota</taxon>
        <taxon>Myxococcia</taxon>
        <taxon>Myxococcales</taxon>
        <taxon>Cystobacterineae</taxon>
        <taxon>Archangiaceae</taxon>
        <taxon>Stigmatella</taxon>
    </lineage>
</organism>
<evidence type="ECO:0000256" key="1">
    <source>
        <dbReference type="SAM" id="SignalP"/>
    </source>
</evidence>
<name>A0ABT5D0G0_9BACT</name>
<dbReference type="SUPFAM" id="SSF48371">
    <property type="entry name" value="ARM repeat"/>
    <property type="match status" value="1"/>
</dbReference>
<dbReference type="Proteomes" id="UP001221838">
    <property type="component" value="Unassembled WGS sequence"/>
</dbReference>
<evidence type="ECO:0000313" key="4">
    <source>
        <dbReference type="Proteomes" id="UP001221838"/>
    </source>
</evidence>
<dbReference type="EMBL" id="JAQNDM010000001">
    <property type="protein sequence ID" value="MDC0707156.1"/>
    <property type="molecule type" value="Genomic_DNA"/>
</dbReference>
<gene>
    <name evidence="3" type="ORF">POL68_01620</name>
</gene>
<dbReference type="InterPro" id="IPR016024">
    <property type="entry name" value="ARM-type_fold"/>
</dbReference>
<dbReference type="RefSeq" id="WP_272134404.1">
    <property type="nucleotide sequence ID" value="NZ_JAQNDM010000001.1"/>
</dbReference>
<feature type="signal peptide" evidence="1">
    <location>
        <begin position="1"/>
        <end position="37"/>
    </location>
</feature>
<accession>A0ABT5D0G0</accession>
<keyword evidence="1" id="KW-0732">Signal</keyword>
<sequence length="646" mass="68988">MSLIAQRRLLLGLSAAGLLMALAAAALLLGRSLPALASPGGLSAQPSSSTTSPASVAAAGQRAWSPGTWYRYALQGGYSVRFRSAKLGAQLPPAMRFQIQGDWRVGICSATHERMEVQVIFSPSRFVVDAGDKPALAPEQHGAMLEALATPFFVTFDRVGAARLLHFEPQVDGLSQGLLRSLVASSQVVFPLPLSASWGAAEEDSSGRYLASYRLQAPLQLEKTKLRYTHLITDQGLQPVDASLRVQVRSRTRLTLAREDLWIESLQGEETLEVDSGPDMVIPGAESQVELRLVERGTDASLGTAFRERQPSLLSLPMANPQPLQLQDLLAHHRQILAGRSLKDFIRDLRSLPTETTAQEKARSQALVGLLALFVLEPSSASGVPALLRTRVKASSAGPLIGALSAASTPEAIRALCQIVGDVSLDHEVRMDATSALGAVSTPTEEGLSTLRGLARGGDVPLRETATLGLGSAGMHLRETDERAAAALFHELNTSLASATHPRAQTIGLLALSNTRAPAALPSIQLFLSSGSLEVRGAATEALRFMPAPQADKLLSERLLSDDSPQVRHAALFAASFRPIEPLLPAFQQVLQTDPVASVRSALVQWLGSQAGTSDPARQLLTWSSQHDPEAFIRQDAASFLLRPAR</sequence>
<dbReference type="InterPro" id="IPR011030">
    <property type="entry name" value="Lipovitellin_superhlx_dom"/>
</dbReference>
<comment type="caution">
    <text evidence="3">The sequence shown here is derived from an EMBL/GenBank/DDBJ whole genome shotgun (WGS) entry which is preliminary data.</text>
</comment>
<evidence type="ECO:0000313" key="3">
    <source>
        <dbReference type="EMBL" id="MDC0707156.1"/>
    </source>
</evidence>
<feature type="chain" id="PRO_5045288890" evidence="1">
    <location>
        <begin position="38"/>
        <end position="646"/>
    </location>
</feature>
<evidence type="ECO:0000259" key="2">
    <source>
        <dbReference type="SMART" id="SM00638"/>
    </source>
</evidence>
<dbReference type="SMART" id="SM00638">
    <property type="entry name" value="LPD_N"/>
    <property type="match status" value="1"/>
</dbReference>
<dbReference type="InterPro" id="IPR006311">
    <property type="entry name" value="TAT_signal"/>
</dbReference>
<protein>
    <submittedName>
        <fullName evidence="3">HEAT repeat domain-containing protein</fullName>
    </submittedName>
</protein>
<dbReference type="Pfam" id="PF01347">
    <property type="entry name" value="Vitellogenin_N"/>
    <property type="match status" value="1"/>
</dbReference>